<protein>
    <submittedName>
        <fullName evidence="4">Oxidoreductase, short chain dehydrogenase/reductase family</fullName>
        <ecNumber evidence="4">1.1.1.-</ecNumber>
    </submittedName>
</protein>
<dbReference type="InterPro" id="IPR036291">
    <property type="entry name" value="NAD(P)-bd_dom_sf"/>
</dbReference>
<sequence>MNKLVIITGGTKGIGRALVYKFASEGFDVFTCARNREDLDSLKNTILSNYAGIQVFTQVADVSNKKGREEVVRAFTQLNRAADVLINNAGVFVQGQIHNEPEGVLETQIQTNLYSTYDITRGVIGRMIENKRGSIFNICSIASIMPYANGGSYSVSKFAMLGMTKVLREEMKPYNIRVTAVLPGATLTASWDGVDLPEERFIKPEDVADSIFGIYKLSDHTVVEELLLRPQLGDI</sequence>
<dbReference type="EC" id="1.1.1.-" evidence="4"/>
<dbReference type="GO" id="GO:0016491">
    <property type="term" value="F:oxidoreductase activity"/>
    <property type="evidence" value="ECO:0007669"/>
    <property type="project" value="UniProtKB-KW"/>
</dbReference>
<dbReference type="PANTHER" id="PTHR42901:SF1">
    <property type="entry name" value="ALCOHOL DEHYDROGENASE"/>
    <property type="match status" value="1"/>
</dbReference>
<gene>
    <name evidence="4" type="ordered locus">CHU_2193</name>
</gene>
<evidence type="ECO:0000313" key="4">
    <source>
        <dbReference type="EMBL" id="ABG59456.1"/>
    </source>
</evidence>
<keyword evidence="5" id="KW-1185">Reference proteome</keyword>
<dbReference type="SUPFAM" id="SSF51735">
    <property type="entry name" value="NAD(P)-binding Rossmann-fold domains"/>
    <property type="match status" value="1"/>
</dbReference>
<dbReference type="PRINTS" id="PR00080">
    <property type="entry name" value="SDRFAMILY"/>
</dbReference>
<organism evidence="4 5">
    <name type="scientific">Cytophaga hutchinsonii (strain ATCC 33406 / DSM 1761 / CIP 103989 / NBRC 15051 / NCIMB 9469 / D465)</name>
    <dbReference type="NCBI Taxonomy" id="269798"/>
    <lineage>
        <taxon>Bacteria</taxon>
        <taxon>Pseudomonadati</taxon>
        <taxon>Bacteroidota</taxon>
        <taxon>Cytophagia</taxon>
        <taxon>Cytophagales</taxon>
        <taxon>Cytophagaceae</taxon>
        <taxon>Cytophaga</taxon>
    </lineage>
</organism>
<dbReference type="InterPro" id="IPR020904">
    <property type="entry name" value="Sc_DH/Rdtase_CS"/>
</dbReference>
<keyword evidence="2 4" id="KW-0560">Oxidoreductase</keyword>
<dbReference type="CDD" id="cd05233">
    <property type="entry name" value="SDR_c"/>
    <property type="match status" value="1"/>
</dbReference>
<evidence type="ECO:0000256" key="3">
    <source>
        <dbReference type="RuleBase" id="RU000363"/>
    </source>
</evidence>
<dbReference type="PRINTS" id="PR00081">
    <property type="entry name" value="GDHRDH"/>
</dbReference>
<accession>A0A6N4SSS0</accession>
<dbReference type="Pfam" id="PF00106">
    <property type="entry name" value="adh_short"/>
    <property type="match status" value="1"/>
</dbReference>
<dbReference type="OrthoDB" id="9810734at2"/>
<name>A0A6N4SSS0_CYTH3</name>
<dbReference type="RefSeq" id="WP_011585573.1">
    <property type="nucleotide sequence ID" value="NC_008255.1"/>
</dbReference>
<dbReference type="KEGG" id="chu:CHU_2193"/>
<evidence type="ECO:0000256" key="2">
    <source>
        <dbReference type="ARBA" id="ARBA00023002"/>
    </source>
</evidence>
<proteinExistence type="inferred from homology"/>
<dbReference type="EMBL" id="CP000383">
    <property type="protein sequence ID" value="ABG59456.1"/>
    <property type="molecule type" value="Genomic_DNA"/>
</dbReference>
<dbReference type="InterPro" id="IPR002347">
    <property type="entry name" value="SDR_fam"/>
</dbReference>
<reference evidence="4 5" key="1">
    <citation type="journal article" date="2007" name="Appl. Environ. Microbiol.">
        <title>Genome sequence of the cellulolytic gliding bacterium Cytophaga hutchinsonii.</title>
        <authorList>
            <person name="Xie G."/>
            <person name="Bruce D.C."/>
            <person name="Challacombe J.F."/>
            <person name="Chertkov O."/>
            <person name="Detter J.C."/>
            <person name="Gilna P."/>
            <person name="Han C.S."/>
            <person name="Lucas S."/>
            <person name="Misra M."/>
            <person name="Myers G.L."/>
            <person name="Richardson P."/>
            <person name="Tapia R."/>
            <person name="Thayer N."/>
            <person name="Thompson L.S."/>
            <person name="Brettin T.S."/>
            <person name="Henrissat B."/>
            <person name="Wilson D.B."/>
            <person name="McBride M.J."/>
        </authorList>
    </citation>
    <scope>NUCLEOTIDE SEQUENCE [LARGE SCALE GENOMIC DNA]</scope>
    <source>
        <strain evidence="5">ATCC 33406 / DSM 1761 / CIP 103989 / NBRC 15051 / NCIMB 9469 / D465</strain>
    </source>
</reference>
<dbReference type="AlphaFoldDB" id="A0A6N4SSS0"/>
<dbReference type="Proteomes" id="UP000001822">
    <property type="component" value="Chromosome"/>
</dbReference>
<evidence type="ECO:0000313" key="5">
    <source>
        <dbReference type="Proteomes" id="UP000001822"/>
    </source>
</evidence>
<dbReference type="PANTHER" id="PTHR42901">
    <property type="entry name" value="ALCOHOL DEHYDROGENASE"/>
    <property type="match status" value="1"/>
</dbReference>
<evidence type="ECO:0000256" key="1">
    <source>
        <dbReference type="ARBA" id="ARBA00006484"/>
    </source>
</evidence>
<dbReference type="PROSITE" id="PS00061">
    <property type="entry name" value="ADH_SHORT"/>
    <property type="match status" value="1"/>
</dbReference>
<comment type="similarity">
    <text evidence="1 3">Belongs to the short-chain dehydrogenases/reductases (SDR) family.</text>
</comment>
<dbReference type="Gene3D" id="3.40.50.720">
    <property type="entry name" value="NAD(P)-binding Rossmann-like Domain"/>
    <property type="match status" value="1"/>
</dbReference>